<comment type="caution">
    <text evidence="6">Lacks conserved residue(s) required for the propagation of feature annotation.</text>
</comment>
<evidence type="ECO:0000256" key="1">
    <source>
        <dbReference type="ARBA" id="ARBA00004370"/>
    </source>
</evidence>
<keyword evidence="4 6" id="KW-1133">Transmembrane helix</keyword>
<evidence type="ECO:0000313" key="8">
    <source>
        <dbReference type="Proteomes" id="UP001418637"/>
    </source>
</evidence>
<dbReference type="Proteomes" id="UP001418637">
    <property type="component" value="Unassembled WGS sequence"/>
</dbReference>
<dbReference type="PANTHER" id="PTHR23427">
    <property type="entry name" value="SURFEIT LOCUS PROTEIN"/>
    <property type="match status" value="1"/>
</dbReference>
<dbReference type="RefSeq" id="WP_346336367.1">
    <property type="nucleotide sequence ID" value="NZ_JBBYXI010000002.1"/>
</dbReference>
<protein>
    <recommendedName>
        <fullName evidence="6">SURF1-like protein</fullName>
    </recommendedName>
</protein>
<dbReference type="EMBL" id="JBBYXI010000002">
    <property type="protein sequence ID" value="MEN3930357.1"/>
    <property type="molecule type" value="Genomic_DNA"/>
</dbReference>
<evidence type="ECO:0000256" key="2">
    <source>
        <dbReference type="ARBA" id="ARBA00007165"/>
    </source>
</evidence>
<evidence type="ECO:0000256" key="3">
    <source>
        <dbReference type="ARBA" id="ARBA00022692"/>
    </source>
</evidence>
<organism evidence="7 8">
    <name type="scientific">Hohaiivirga grylli</name>
    <dbReference type="NCBI Taxonomy" id="3133970"/>
    <lineage>
        <taxon>Bacteria</taxon>
        <taxon>Pseudomonadati</taxon>
        <taxon>Pseudomonadota</taxon>
        <taxon>Alphaproteobacteria</taxon>
        <taxon>Hyphomicrobiales</taxon>
        <taxon>Methylobacteriaceae</taxon>
        <taxon>Hohaiivirga</taxon>
    </lineage>
</organism>
<comment type="caution">
    <text evidence="7">The sequence shown here is derived from an EMBL/GenBank/DDBJ whole genome shotgun (WGS) entry which is preliminary data.</text>
</comment>
<reference evidence="7 8" key="1">
    <citation type="submission" date="2024-04" db="EMBL/GenBank/DDBJ databases">
        <title>A novel species isolated from cricket.</title>
        <authorList>
            <person name="Wang H.-C."/>
        </authorList>
    </citation>
    <scope>NUCLEOTIDE SEQUENCE [LARGE SCALE GENOMIC DNA]</scope>
    <source>
        <strain evidence="7 8">WL0021</strain>
    </source>
</reference>
<dbReference type="InterPro" id="IPR002994">
    <property type="entry name" value="Surf1/Shy1"/>
</dbReference>
<keyword evidence="6" id="KW-1003">Cell membrane</keyword>
<evidence type="ECO:0000256" key="6">
    <source>
        <dbReference type="RuleBase" id="RU363076"/>
    </source>
</evidence>
<keyword evidence="8" id="KW-1185">Reference proteome</keyword>
<dbReference type="Pfam" id="PF02104">
    <property type="entry name" value="SURF1"/>
    <property type="match status" value="1"/>
</dbReference>
<dbReference type="InterPro" id="IPR045214">
    <property type="entry name" value="Surf1/Surf4"/>
</dbReference>
<comment type="similarity">
    <text evidence="2 6">Belongs to the SURF1 family.</text>
</comment>
<evidence type="ECO:0000256" key="4">
    <source>
        <dbReference type="ARBA" id="ARBA00022989"/>
    </source>
</evidence>
<dbReference type="PANTHER" id="PTHR23427:SF2">
    <property type="entry name" value="SURFEIT LOCUS PROTEIN 1"/>
    <property type="match status" value="1"/>
</dbReference>
<accession>A0ABV0BHC3</accession>
<proteinExistence type="inferred from homology"/>
<comment type="subcellular location">
    <subcellularLocation>
        <location evidence="6">Cell membrane</location>
        <topology evidence="6">Multi-pass membrane protein</topology>
    </subcellularLocation>
    <subcellularLocation>
        <location evidence="1">Membrane</location>
    </subcellularLocation>
</comment>
<evidence type="ECO:0000313" key="7">
    <source>
        <dbReference type="EMBL" id="MEN3930357.1"/>
    </source>
</evidence>
<gene>
    <name evidence="7" type="ORF">WJT86_04680</name>
</gene>
<keyword evidence="5 6" id="KW-0472">Membrane</keyword>
<sequence length="241" mass="26690">MSISSPSVKKILSGFLVLCALAILVSLGVWQLQRKAWKEALIADINARAHSQPVAISPEKDWVNWDPAKDEFRHVTVTGTYAQTNDIAVYGLMQDPKTSDTLQGHYLFSPLLLENGTAVFINRGFVPNDIKIPSPPIGIVTVEGILRAPEQKGWFVPANQPEKGEWFTRDAPAMAAYKNLARNAPFYIEADAKLNETSTTWPRGGVTREITLKNDHLQYALTWFGLATVLLGITGYALVRK</sequence>
<dbReference type="CDD" id="cd06662">
    <property type="entry name" value="SURF1"/>
    <property type="match status" value="1"/>
</dbReference>
<feature type="transmembrane region" description="Helical" evidence="6">
    <location>
        <begin position="217"/>
        <end position="239"/>
    </location>
</feature>
<keyword evidence="3 6" id="KW-0812">Transmembrane</keyword>
<name>A0ABV0BHC3_9HYPH</name>
<evidence type="ECO:0000256" key="5">
    <source>
        <dbReference type="ARBA" id="ARBA00023136"/>
    </source>
</evidence>
<dbReference type="PROSITE" id="PS50895">
    <property type="entry name" value="SURF1"/>
    <property type="match status" value="1"/>
</dbReference>